<dbReference type="PROSITE" id="PS01124">
    <property type="entry name" value="HTH_ARAC_FAMILY_2"/>
    <property type="match status" value="1"/>
</dbReference>
<keyword evidence="1" id="KW-0812">Transmembrane</keyword>
<feature type="transmembrane region" description="Helical" evidence="1">
    <location>
        <begin position="37"/>
        <end position="61"/>
    </location>
</feature>
<dbReference type="RefSeq" id="WP_283370442.1">
    <property type="nucleotide sequence ID" value="NZ_JASHID010000009.1"/>
</dbReference>
<feature type="transmembrane region" description="Helical" evidence="1">
    <location>
        <begin position="6"/>
        <end position="28"/>
    </location>
</feature>
<keyword evidence="1" id="KW-1133">Transmembrane helix</keyword>
<feature type="transmembrane region" description="Helical" evidence="1">
    <location>
        <begin position="211"/>
        <end position="232"/>
    </location>
</feature>
<evidence type="ECO:0000313" key="3">
    <source>
        <dbReference type="EMBL" id="MDI9865457.1"/>
    </source>
</evidence>
<protein>
    <recommendedName>
        <fullName evidence="2">HTH araC/xylS-type domain-containing protein</fullName>
    </recommendedName>
</protein>
<organism evidence="3 4">
    <name type="scientific">Flectobacillus longus</name>
    <dbReference type="NCBI Taxonomy" id="2984207"/>
    <lineage>
        <taxon>Bacteria</taxon>
        <taxon>Pseudomonadati</taxon>
        <taxon>Bacteroidota</taxon>
        <taxon>Cytophagia</taxon>
        <taxon>Cytophagales</taxon>
        <taxon>Flectobacillaceae</taxon>
        <taxon>Flectobacillus</taxon>
    </lineage>
</organism>
<reference evidence="3 4" key="1">
    <citation type="submission" date="2023-05" db="EMBL/GenBank/DDBJ databases">
        <title>Novel species of genus Flectobacillus isolated from stream in China.</title>
        <authorList>
            <person name="Lu H."/>
        </authorList>
    </citation>
    <scope>NUCLEOTIDE SEQUENCE [LARGE SCALE GENOMIC DNA]</scope>
    <source>
        <strain evidence="3 4">DC10W</strain>
    </source>
</reference>
<keyword evidence="1" id="KW-0472">Membrane</keyword>
<feature type="domain" description="HTH araC/xylS-type" evidence="2">
    <location>
        <begin position="266"/>
        <end position="343"/>
    </location>
</feature>
<dbReference type="InterPro" id="IPR018060">
    <property type="entry name" value="HTH_AraC"/>
</dbReference>
<sequence>MSNIFIKITTILQLFMQIQGIVFGIIFIKEYKNAKHIFFLGSLIMVYSLGDISTLVTNLGLPQKYPFLILLPTDTSWLLSPLLYVYLQNIPELKEERKDYIGLYLGIFLTVISLIIFFLPLSIKIRISSSIIYSLFSLLDIIFSGVFVLISLLYVINKKKKLGQEYYQTDLSEFRWAYNFTLLLTFSLVAFYLFFIILFIFHIFFKFNLELITAFATIVDLIFQYVIIIYGLKHKYFRSINGRQLFVKSKKNILEFKSETEIQEYQEIIEALNEYLERTEKFKKYDFSILDASIAINIHSKKISAALNSVNSQNFNNYINRFRIEAAKKMLLNLSPSKELEIS</sequence>
<evidence type="ECO:0000256" key="1">
    <source>
        <dbReference type="SAM" id="Phobius"/>
    </source>
</evidence>
<feature type="transmembrane region" description="Helical" evidence="1">
    <location>
        <begin position="99"/>
        <end position="119"/>
    </location>
</feature>
<gene>
    <name evidence="3" type="ORF">QM480_14035</name>
</gene>
<feature type="transmembrane region" description="Helical" evidence="1">
    <location>
        <begin position="131"/>
        <end position="156"/>
    </location>
</feature>
<comment type="caution">
    <text evidence="3">The sequence shown here is derived from an EMBL/GenBank/DDBJ whole genome shotgun (WGS) entry which is preliminary data.</text>
</comment>
<proteinExistence type="predicted"/>
<dbReference type="EMBL" id="JASHID010000009">
    <property type="protein sequence ID" value="MDI9865457.1"/>
    <property type="molecule type" value="Genomic_DNA"/>
</dbReference>
<accession>A0ABT6YPE5</accession>
<evidence type="ECO:0000313" key="4">
    <source>
        <dbReference type="Proteomes" id="UP001236569"/>
    </source>
</evidence>
<feature type="transmembrane region" description="Helical" evidence="1">
    <location>
        <begin position="177"/>
        <end position="205"/>
    </location>
</feature>
<evidence type="ECO:0000259" key="2">
    <source>
        <dbReference type="PROSITE" id="PS01124"/>
    </source>
</evidence>
<dbReference type="Proteomes" id="UP001236569">
    <property type="component" value="Unassembled WGS sequence"/>
</dbReference>
<keyword evidence="4" id="KW-1185">Reference proteome</keyword>
<feature type="transmembrane region" description="Helical" evidence="1">
    <location>
        <begin position="67"/>
        <end position="87"/>
    </location>
</feature>
<dbReference type="Gene3D" id="1.10.10.60">
    <property type="entry name" value="Homeodomain-like"/>
    <property type="match status" value="1"/>
</dbReference>
<name>A0ABT6YPE5_9BACT</name>